<sequence length="40" mass="4438">MRHADTVLHTLLNAHQKLVSKVRVNQVIEEGLLGMASATR</sequence>
<dbReference type="AlphaFoldDB" id="A0A1B7JVT4"/>
<accession>A0A1B7JVT4</accession>
<dbReference type="Proteomes" id="UP000078224">
    <property type="component" value="Unassembled WGS sequence"/>
</dbReference>
<gene>
    <name evidence="1" type="ORF">M998_1750</name>
</gene>
<dbReference type="PATRIC" id="fig|1354272.4.peg.1783"/>
<comment type="caution">
    <text evidence="1">The sequence shown here is derived from an EMBL/GenBank/DDBJ whole genome shotgun (WGS) entry which is preliminary data.</text>
</comment>
<proteinExistence type="predicted"/>
<reference evidence="1 2" key="1">
    <citation type="submission" date="2016-04" db="EMBL/GenBank/DDBJ databases">
        <title>ATOL: Assembling a taxonomically balanced genome-scale reconstruction of the evolutionary history of the Enterobacteriaceae.</title>
        <authorList>
            <person name="Plunkett G.III."/>
            <person name="Neeno-Eckwall E.C."/>
            <person name="Glasner J.D."/>
            <person name="Perna N.T."/>
        </authorList>
    </citation>
    <scope>NUCLEOTIDE SEQUENCE [LARGE SCALE GENOMIC DNA]</scope>
    <source>
        <strain evidence="1 2">ATCC 35613</strain>
    </source>
</reference>
<evidence type="ECO:0000313" key="1">
    <source>
        <dbReference type="EMBL" id="OAT51985.1"/>
    </source>
</evidence>
<organism evidence="1 2">
    <name type="scientific">Providencia heimbachae ATCC 35613</name>
    <dbReference type="NCBI Taxonomy" id="1354272"/>
    <lineage>
        <taxon>Bacteria</taxon>
        <taxon>Pseudomonadati</taxon>
        <taxon>Pseudomonadota</taxon>
        <taxon>Gammaproteobacteria</taxon>
        <taxon>Enterobacterales</taxon>
        <taxon>Morganellaceae</taxon>
        <taxon>Providencia</taxon>
    </lineage>
</organism>
<keyword evidence="2" id="KW-1185">Reference proteome</keyword>
<name>A0A1B7JVT4_9GAMM</name>
<dbReference type="EMBL" id="LXEW01000026">
    <property type="protein sequence ID" value="OAT51985.1"/>
    <property type="molecule type" value="Genomic_DNA"/>
</dbReference>
<evidence type="ECO:0000313" key="2">
    <source>
        <dbReference type="Proteomes" id="UP000078224"/>
    </source>
</evidence>
<protein>
    <submittedName>
        <fullName evidence="1">Uncharacterized protein</fullName>
    </submittedName>
</protein>